<evidence type="ECO:0000256" key="8">
    <source>
        <dbReference type="ARBA" id="ARBA00023235"/>
    </source>
</evidence>
<reference evidence="12 13" key="1">
    <citation type="journal article" date="2016" name="Nat. Commun.">
        <title>Thousands of microbial genomes shed light on interconnected biogeochemical processes in an aquifer system.</title>
        <authorList>
            <person name="Anantharaman K."/>
            <person name="Brown C.T."/>
            <person name="Hug L.A."/>
            <person name="Sharon I."/>
            <person name="Castelle C.J."/>
            <person name="Probst A.J."/>
            <person name="Thomas B.C."/>
            <person name="Singh A."/>
            <person name="Wilkins M.J."/>
            <person name="Karaoz U."/>
            <person name="Brodie E.L."/>
            <person name="Williams K.H."/>
            <person name="Hubbard S.S."/>
            <person name="Banfield J.F."/>
        </authorList>
    </citation>
    <scope>NUCLEOTIDE SEQUENCE [LARGE SCALE GENOMIC DNA]</scope>
</reference>
<dbReference type="InterPro" id="IPR001509">
    <property type="entry name" value="Epimerase_deHydtase"/>
</dbReference>
<evidence type="ECO:0000256" key="7">
    <source>
        <dbReference type="ARBA" id="ARBA00023027"/>
    </source>
</evidence>
<dbReference type="EMBL" id="MFEL01000010">
    <property type="protein sequence ID" value="OGE81202.1"/>
    <property type="molecule type" value="Genomic_DNA"/>
</dbReference>
<dbReference type="Pfam" id="PF01370">
    <property type="entry name" value="Epimerase"/>
    <property type="match status" value="1"/>
</dbReference>
<accession>A0A1F5NUJ6</accession>
<dbReference type="InterPro" id="IPR036291">
    <property type="entry name" value="NAD(P)-bd_dom_sf"/>
</dbReference>
<dbReference type="SUPFAM" id="SSF51735">
    <property type="entry name" value="NAD(P)-binding Rossmann-fold domains"/>
    <property type="match status" value="1"/>
</dbReference>
<dbReference type="Gene3D" id="3.40.50.720">
    <property type="entry name" value="NAD(P)-binding Rossmann-like Domain"/>
    <property type="match status" value="1"/>
</dbReference>
<protein>
    <recommendedName>
        <fullName evidence="6 10">UDP-glucose 4-epimerase</fullName>
        <ecNumber evidence="5 10">5.1.3.2</ecNumber>
    </recommendedName>
</protein>
<evidence type="ECO:0000256" key="10">
    <source>
        <dbReference type="RuleBase" id="RU366046"/>
    </source>
</evidence>
<dbReference type="GO" id="GO:0003978">
    <property type="term" value="F:UDP-glucose 4-epimerase activity"/>
    <property type="evidence" value="ECO:0007669"/>
    <property type="project" value="UniProtKB-UniRule"/>
</dbReference>
<proteinExistence type="inferred from homology"/>
<comment type="similarity">
    <text evidence="4 10">Belongs to the NAD(P)-dependent epimerase/dehydratase family.</text>
</comment>
<comment type="caution">
    <text evidence="12">The sequence shown here is derived from an EMBL/GenBank/DDBJ whole genome shotgun (WGS) entry which is preliminary data.</text>
</comment>
<evidence type="ECO:0000256" key="4">
    <source>
        <dbReference type="ARBA" id="ARBA00007637"/>
    </source>
</evidence>
<keyword evidence="8 10" id="KW-0413">Isomerase</keyword>
<keyword evidence="7 10" id="KW-0520">NAD</keyword>
<name>A0A1F5NUJ6_9BACT</name>
<dbReference type="GO" id="GO:0006012">
    <property type="term" value="P:galactose metabolic process"/>
    <property type="evidence" value="ECO:0007669"/>
    <property type="project" value="UniProtKB-UniPathway"/>
</dbReference>
<dbReference type="Gene3D" id="3.90.25.10">
    <property type="entry name" value="UDP-galactose 4-epimerase, domain 1"/>
    <property type="match status" value="1"/>
</dbReference>
<evidence type="ECO:0000256" key="1">
    <source>
        <dbReference type="ARBA" id="ARBA00000083"/>
    </source>
</evidence>
<feature type="domain" description="NAD-dependent epimerase/dehydratase" evidence="11">
    <location>
        <begin position="8"/>
        <end position="255"/>
    </location>
</feature>
<dbReference type="InterPro" id="IPR005886">
    <property type="entry name" value="UDP_G4E"/>
</dbReference>
<dbReference type="Proteomes" id="UP000178892">
    <property type="component" value="Unassembled WGS sequence"/>
</dbReference>
<evidence type="ECO:0000313" key="12">
    <source>
        <dbReference type="EMBL" id="OGE81202.1"/>
    </source>
</evidence>
<evidence type="ECO:0000256" key="5">
    <source>
        <dbReference type="ARBA" id="ARBA00013189"/>
    </source>
</evidence>
<comment type="subunit">
    <text evidence="10">Homodimer.</text>
</comment>
<evidence type="ECO:0000256" key="9">
    <source>
        <dbReference type="ARBA" id="ARBA00023277"/>
    </source>
</evidence>
<organism evidence="12 13">
    <name type="scientific">Candidatus Doudnabacteria bacterium RIFCSPHIGHO2_01_FULL_46_24</name>
    <dbReference type="NCBI Taxonomy" id="1817825"/>
    <lineage>
        <taxon>Bacteria</taxon>
        <taxon>Candidatus Doudnaibacteriota</taxon>
    </lineage>
</organism>
<evidence type="ECO:0000256" key="2">
    <source>
        <dbReference type="ARBA" id="ARBA00001911"/>
    </source>
</evidence>
<evidence type="ECO:0000256" key="6">
    <source>
        <dbReference type="ARBA" id="ARBA00018569"/>
    </source>
</evidence>
<dbReference type="CDD" id="cd05247">
    <property type="entry name" value="UDP_G4E_1_SDR_e"/>
    <property type="match status" value="1"/>
</dbReference>
<gene>
    <name evidence="12" type="ORF">A2720_01540</name>
</gene>
<evidence type="ECO:0000313" key="13">
    <source>
        <dbReference type="Proteomes" id="UP000178892"/>
    </source>
</evidence>
<dbReference type="NCBIfam" id="TIGR01179">
    <property type="entry name" value="galE"/>
    <property type="match status" value="1"/>
</dbReference>
<dbReference type="PANTHER" id="PTHR43725">
    <property type="entry name" value="UDP-GLUCOSE 4-EPIMERASE"/>
    <property type="match status" value="1"/>
</dbReference>
<sequence>MGLGKKKILVTGGAGYIGSQTVRELQKAGFDVLVLDNLSTGSADSVNCQLIVGDLADAVLLDKIFAQHNIGAVVHFAGSIIVEESVLYPEKYFQNNVVNGLNLLNVMVRHGVKKIIFSSSAAVYGEPERLPISETSILRPTNPYGETKLMFEKILGWYGSAHELSSVSLRYFNACGASLDGTLGEKRPFVTHLIPKILRVAARQDEMLKIYGSDYNTPDGTAVRDYIHVVDLAAAHVLALKKLDEDSGCFTYNVGTGVGYSVKQMVDAVMEVTGKMVMIEYSNRRPGDPAQLMADVAKIKQDLNFSAQYSDLNTIVSTAWNWHKVCYNIGYDKTLSNHPSLQRRETD</sequence>
<dbReference type="PANTHER" id="PTHR43725:SF53">
    <property type="entry name" value="UDP-ARABINOSE 4-EPIMERASE 1"/>
    <property type="match status" value="1"/>
</dbReference>
<comment type="pathway">
    <text evidence="3 10">Carbohydrate metabolism; galactose metabolism.</text>
</comment>
<keyword evidence="9 10" id="KW-0119">Carbohydrate metabolism</keyword>
<evidence type="ECO:0000256" key="3">
    <source>
        <dbReference type="ARBA" id="ARBA00004947"/>
    </source>
</evidence>
<evidence type="ECO:0000259" key="11">
    <source>
        <dbReference type="Pfam" id="PF01370"/>
    </source>
</evidence>
<dbReference type="EC" id="5.1.3.2" evidence="5 10"/>
<dbReference type="STRING" id="1817825.A2720_01540"/>
<dbReference type="AlphaFoldDB" id="A0A1F5NUJ6"/>
<comment type="catalytic activity">
    <reaction evidence="1 10">
        <text>UDP-alpha-D-glucose = UDP-alpha-D-galactose</text>
        <dbReference type="Rhea" id="RHEA:22168"/>
        <dbReference type="ChEBI" id="CHEBI:58885"/>
        <dbReference type="ChEBI" id="CHEBI:66914"/>
        <dbReference type="EC" id="5.1.3.2"/>
    </reaction>
</comment>
<comment type="cofactor">
    <cofactor evidence="2 10">
        <name>NAD(+)</name>
        <dbReference type="ChEBI" id="CHEBI:57540"/>
    </cofactor>
</comment>
<dbReference type="UniPathway" id="UPA00214"/>